<evidence type="ECO:0000313" key="2">
    <source>
        <dbReference type="Proteomes" id="UP000247409"/>
    </source>
</evidence>
<dbReference type="EMBL" id="NBIV01000008">
    <property type="protein sequence ID" value="PXF49159.1"/>
    <property type="molecule type" value="Genomic_DNA"/>
</dbReference>
<sequence>MSNTASDTNQAVLVPTATTEGGASAINTNVLATKLANPDHAVALQRSAAGDAVGESCFPTSASWTERRVDVLEGNFRLTAEALLLALVRDHDGTVGAVDAATYVASLYVVARLAYPVVADVTDSVAATGTVAGSVPLTGAEGAFDDDFISGGDGDGGHGGVGEAEGGGGGV</sequence>
<keyword evidence="2" id="KW-1185">Reference proteome</keyword>
<name>A0A2V3J453_9FLOR</name>
<reference evidence="1 2" key="1">
    <citation type="journal article" date="2018" name="Mol. Biol. Evol.">
        <title>Analysis of the draft genome of the red seaweed Gracilariopsis chorda provides insights into genome size evolution in Rhodophyta.</title>
        <authorList>
            <person name="Lee J."/>
            <person name="Yang E.C."/>
            <person name="Graf L."/>
            <person name="Yang J.H."/>
            <person name="Qiu H."/>
            <person name="Zel Zion U."/>
            <person name="Chan C.X."/>
            <person name="Stephens T.G."/>
            <person name="Weber A.P.M."/>
            <person name="Boo G.H."/>
            <person name="Boo S.M."/>
            <person name="Kim K.M."/>
            <person name="Shin Y."/>
            <person name="Jung M."/>
            <person name="Lee S.J."/>
            <person name="Yim H.S."/>
            <person name="Lee J.H."/>
            <person name="Bhattacharya D."/>
            <person name="Yoon H.S."/>
        </authorList>
    </citation>
    <scope>NUCLEOTIDE SEQUENCE [LARGE SCALE GENOMIC DNA]</scope>
    <source>
        <strain evidence="1 2">SKKU-2015</strain>
        <tissue evidence="1">Whole body</tissue>
    </source>
</reference>
<accession>A0A2V3J453</accession>
<protein>
    <submittedName>
        <fullName evidence="1">Uncharacterized protein</fullName>
    </submittedName>
</protein>
<evidence type="ECO:0000313" key="1">
    <source>
        <dbReference type="EMBL" id="PXF49159.1"/>
    </source>
</evidence>
<proteinExistence type="predicted"/>
<comment type="caution">
    <text evidence="1">The sequence shown here is derived from an EMBL/GenBank/DDBJ whole genome shotgun (WGS) entry which is preliminary data.</text>
</comment>
<organism evidence="1 2">
    <name type="scientific">Gracilariopsis chorda</name>
    <dbReference type="NCBI Taxonomy" id="448386"/>
    <lineage>
        <taxon>Eukaryota</taxon>
        <taxon>Rhodophyta</taxon>
        <taxon>Florideophyceae</taxon>
        <taxon>Rhodymeniophycidae</taxon>
        <taxon>Gracilariales</taxon>
        <taxon>Gracilariaceae</taxon>
        <taxon>Gracilariopsis</taxon>
    </lineage>
</organism>
<dbReference type="Proteomes" id="UP000247409">
    <property type="component" value="Unassembled WGS sequence"/>
</dbReference>
<dbReference type="AlphaFoldDB" id="A0A2V3J453"/>
<gene>
    <name evidence="1" type="ORF">BWQ96_01108</name>
</gene>